<sequence length="214" mass="23270">MQKPIVVSPPRARRSAIMADDIAHQAGAVVVAVLSGALDLIAHAARSLWAVPWRWLLGELLGQLGQLAQLVRAVVAAPLRLVWLPLSYVARFLLVLFAPAIYLASYALAWANALVAFVVSLEFGAAAGIGIFAGIALAITSSLITSHLGMHDEEPQEQDYSLESIDKLKPRRRDVTPAVLDTDWYWTESSPSGRRRPSGLLSQTIHEEDDDSDL</sequence>
<feature type="transmembrane region" description="Helical" evidence="2">
    <location>
        <begin position="123"/>
        <end position="144"/>
    </location>
</feature>
<accession>A0AB34FGQ6</accession>
<gene>
    <name evidence="3" type="ORF">O9K51_09238</name>
</gene>
<feature type="transmembrane region" description="Helical" evidence="2">
    <location>
        <begin position="90"/>
        <end position="111"/>
    </location>
</feature>
<evidence type="ECO:0000313" key="3">
    <source>
        <dbReference type="EMBL" id="KAJ6438643.1"/>
    </source>
</evidence>
<name>A0AB34FGQ6_9HYPO</name>
<protein>
    <submittedName>
        <fullName evidence="3">Activator subunit</fullName>
    </submittedName>
</protein>
<dbReference type="EMBL" id="JAQHRD010000008">
    <property type="protein sequence ID" value="KAJ6438643.1"/>
    <property type="molecule type" value="Genomic_DNA"/>
</dbReference>
<keyword evidence="4" id="KW-1185">Reference proteome</keyword>
<reference evidence="3" key="1">
    <citation type="submission" date="2023-01" db="EMBL/GenBank/DDBJ databases">
        <title>The growth and conidiation of Purpureocillium lavendulum are regulated by nitrogen source and histone H3K14 acetylation.</title>
        <authorList>
            <person name="Tang P."/>
            <person name="Han J."/>
            <person name="Zhang C."/>
            <person name="Tang P."/>
            <person name="Qi F."/>
            <person name="Zhang K."/>
            <person name="Liang L."/>
        </authorList>
    </citation>
    <scope>NUCLEOTIDE SEQUENCE</scope>
    <source>
        <strain evidence="3">YMF1.00683</strain>
    </source>
</reference>
<dbReference type="AlphaFoldDB" id="A0AB34FGQ6"/>
<keyword evidence="2" id="KW-1133">Transmembrane helix</keyword>
<keyword evidence="2" id="KW-0472">Membrane</keyword>
<feature type="region of interest" description="Disordered" evidence="1">
    <location>
        <begin position="186"/>
        <end position="214"/>
    </location>
</feature>
<organism evidence="3 4">
    <name type="scientific">Purpureocillium lavendulum</name>
    <dbReference type="NCBI Taxonomy" id="1247861"/>
    <lineage>
        <taxon>Eukaryota</taxon>
        <taxon>Fungi</taxon>
        <taxon>Dikarya</taxon>
        <taxon>Ascomycota</taxon>
        <taxon>Pezizomycotina</taxon>
        <taxon>Sordariomycetes</taxon>
        <taxon>Hypocreomycetidae</taxon>
        <taxon>Hypocreales</taxon>
        <taxon>Ophiocordycipitaceae</taxon>
        <taxon>Purpureocillium</taxon>
    </lineage>
</organism>
<evidence type="ECO:0000313" key="4">
    <source>
        <dbReference type="Proteomes" id="UP001163105"/>
    </source>
</evidence>
<proteinExistence type="predicted"/>
<dbReference type="Proteomes" id="UP001163105">
    <property type="component" value="Unassembled WGS sequence"/>
</dbReference>
<evidence type="ECO:0000256" key="2">
    <source>
        <dbReference type="SAM" id="Phobius"/>
    </source>
</evidence>
<feature type="transmembrane region" description="Helical" evidence="2">
    <location>
        <begin position="21"/>
        <end position="44"/>
    </location>
</feature>
<evidence type="ECO:0000256" key="1">
    <source>
        <dbReference type="SAM" id="MobiDB-lite"/>
    </source>
</evidence>
<comment type="caution">
    <text evidence="3">The sequence shown here is derived from an EMBL/GenBank/DDBJ whole genome shotgun (WGS) entry which is preliminary data.</text>
</comment>
<keyword evidence="2" id="KW-0812">Transmembrane</keyword>